<dbReference type="InterPro" id="IPR048068">
    <property type="entry name" value="LarA-like"/>
</dbReference>
<feature type="domain" description="LarA-like N-terminal" evidence="1">
    <location>
        <begin position="7"/>
        <end position="208"/>
    </location>
</feature>
<dbReference type="InterPro" id="IPR047926">
    <property type="entry name" value="Ni_dep_LarA"/>
</dbReference>
<accession>A0A3D1JJ45</accession>
<protein>
    <submittedName>
        <fullName evidence="3">Nickel-dependent lactate racemase</fullName>
    </submittedName>
</protein>
<dbReference type="SUPFAM" id="SSF53335">
    <property type="entry name" value="S-adenosyl-L-methionine-dependent methyltransferases"/>
    <property type="match status" value="1"/>
</dbReference>
<evidence type="ECO:0000313" key="3">
    <source>
        <dbReference type="EMBL" id="HCE18523.1"/>
    </source>
</evidence>
<comment type="caution">
    <text evidence="3">The sequence shown here is derived from an EMBL/GenBank/DDBJ whole genome shotgun (WGS) entry which is preliminary data.</text>
</comment>
<dbReference type="OrthoDB" id="9770545at2"/>
<dbReference type="STRING" id="229919.GCA_001050195_01046"/>
<dbReference type="InterPro" id="IPR029063">
    <property type="entry name" value="SAM-dependent_MTases_sf"/>
</dbReference>
<dbReference type="InterPro" id="IPR043166">
    <property type="entry name" value="LarA-like_C"/>
</dbReference>
<dbReference type="RefSeq" id="WP_062190520.1">
    <property type="nucleotide sequence ID" value="NZ_DF967965.1"/>
</dbReference>
<dbReference type="PANTHER" id="PTHR33171">
    <property type="entry name" value="LAR_N DOMAIN-CONTAINING PROTEIN"/>
    <property type="match status" value="1"/>
</dbReference>
<dbReference type="AlphaFoldDB" id="A0A3D1JJ45"/>
<organism evidence="3 4">
    <name type="scientific">Anaerolinea thermolimosa</name>
    <dbReference type="NCBI Taxonomy" id="229919"/>
    <lineage>
        <taxon>Bacteria</taxon>
        <taxon>Bacillati</taxon>
        <taxon>Chloroflexota</taxon>
        <taxon>Anaerolineae</taxon>
        <taxon>Anaerolineales</taxon>
        <taxon>Anaerolineaceae</taxon>
        <taxon>Anaerolinea</taxon>
    </lineage>
</organism>
<gene>
    <name evidence="3" type="primary">larA</name>
    <name evidence="3" type="ORF">DEQ80_11745</name>
</gene>
<dbReference type="GO" id="GO:0050043">
    <property type="term" value="F:lactate racemase activity"/>
    <property type="evidence" value="ECO:0007669"/>
    <property type="project" value="InterPro"/>
</dbReference>
<dbReference type="PANTHER" id="PTHR33171:SF17">
    <property type="entry name" value="LARA-LIKE N-TERMINAL DOMAIN-CONTAINING PROTEIN"/>
    <property type="match status" value="1"/>
</dbReference>
<dbReference type="Proteomes" id="UP000264141">
    <property type="component" value="Unassembled WGS sequence"/>
</dbReference>
<dbReference type="Gene3D" id="3.90.226.30">
    <property type="match status" value="1"/>
</dbReference>
<feature type="domain" description="Lactate racemase C-terminal" evidence="2">
    <location>
        <begin position="273"/>
        <end position="414"/>
    </location>
</feature>
<reference evidence="3 4" key="1">
    <citation type="journal article" date="2018" name="Nat. Biotechnol.">
        <title>A standardized bacterial taxonomy based on genome phylogeny substantially revises the tree of life.</title>
        <authorList>
            <person name="Parks D.H."/>
            <person name="Chuvochina M."/>
            <person name="Waite D.W."/>
            <person name="Rinke C."/>
            <person name="Skarshewski A."/>
            <person name="Chaumeil P.A."/>
            <person name="Hugenholtz P."/>
        </authorList>
    </citation>
    <scope>NUCLEOTIDE SEQUENCE [LARGE SCALE GENOMIC DNA]</scope>
    <source>
        <strain evidence="3">UBA8781</strain>
    </source>
</reference>
<name>A0A3D1JJ45_9CHLR</name>
<sequence>MDVQLAYGKKGLSLRLDDTWNVSVVEPLYTPGVTDARGALQEALRNPTGTRPLRELVKNSDRVGIIFNDITRATPNQVILPAILAELEHVPPEKITLFNALGTHRPNTEEELRQMLGDSIVKTYRIVQNNAFERATQVSLGMTSLGHEIWINRELANCDFRILTGFIEPHFFAGYSGGGKAIMPGMAGLDTILGNHSAQNIGNPRAIWGITHGNPIWEEIREVALKTGADFLVNVTLNREKAITAVFAGDLDQAHEKGCEFVRRTAMVPVDEPFDIVVTSNSGYPLDLNLYQTVKGMSAAAQIVREGGAIIIASECWDGIPDHGLFGQLLRESATPEELHSRINQPGFSKQDQWQAQVLAMVLLKAEVYVHSDYLSAEQLRQAMLQPAISIEEMVQSLLNRYGKQARICILPEGPVTIPYIRQTARVV</sequence>
<dbReference type="Gene3D" id="3.40.50.11440">
    <property type="match status" value="1"/>
</dbReference>
<dbReference type="EMBL" id="DPBP01000045">
    <property type="protein sequence ID" value="HCE18523.1"/>
    <property type="molecule type" value="Genomic_DNA"/>
</dbReference>
<evidence type="ECO:0000313" key="4">
    <source>
        <dbReference type="Proteomes" id="UP000264141"/>
    </source>
</evidence>
<dbReference type="Pfam" id="PF21113">
    <property type="entry name" value="LarA_C"/>
    <property type="match status" value="1"/>
</dbReference>
<dbReference type="NCBIfam" id="NF033504">
    <property type="entry name" value="Ni_dep_LarA"/>
    <property type="match status" value="1"/>
</dbReference>
<dbReference type="Pfam" id="PF09861">
    <property type="entry name" value="Lar_N"/>
    <property type="match status" value="1"/>
</dbReference>
<proteinExistence type="predicted"/>
<dbReference type="InterPro" id="IPR048520">
    <property type="entry name" value="LarA_C"/>
</dbReference>
<evidence type="ECO:0000259" key="2">
    <source>
        <dbReference type="Pfam" id="PF21113"/>
    </source>
</evidence>
<dbReference type="InterPro" id="IPR018657">
    <property type="entry name" value="LarA-like_N"/>
</dbReference>
<evidence type="ECO:0000259" key="1">
    <source>
        <dbReference type="Pfam" id="PF09861"/>
    </source>
</evidence>